<dbReference type="AlphaFoldDB" id="A0A4P9Y619"/>
<accession>A0A4P9Y619</accession>
<sequence length="165" mass="17862">MSACHSHPGLVHPTARRLPIFVRLSSPPPPCIEDLETRLDHLSRTLTGMNHRLQTRKAFLRFSSLRPSSPASSASTTITPSSPSISPSSSPILRPASPFTHEPTARMGYISGGLEEVTRIVQALSNLLASYVRGGGGDIPKQFLLLLRQTENDVSTLSSLFASYV</sequence>
<gene>
    <name evidence="2" type="ORF">BJ684DRAFT_19183</name>
</gene>
<proteinExistence type="predicted"/>
<evidence type="ECO:0000256" key="1">
    <source>
        <dbReference type="SAM" id="MobiDB-lite"/>
    </source>
</evidence>
<reference evidence="3" key="1">
    <citation type="journal article" date="2018" name="Nat. Microbiol.">
        <title>Leveraging single-cell genomics to expand the fungal tree of life.</title>
        <authorList>
            <person name="Ahrendt S.R."/>
            <person name="Quandt C.A."/>
            <person name="Ciobanu D."/>
            <person name="Clum A."/>
            <person name="Salamov A."/>
            <person name="Andreopoulos B."/>
            <person name="Cheng J.F."/>
            <person name="Woyke T."/>
            <person name="Pelin A."/>
            <person name="Henrissat B."/>
            <person name="Reynolds N.K."/>
            <person name="Benny G.L."/>
            <person name="Smith M.E."/>
            <person name="James T.Y."/>
            <person name="Grigoriev I.V."/>
        </authorList>
    </citation>
    <scope>NUCLEOTIDE SEQUENCE [LARGE SCALE GENOMIC DNA]</scope>
</reference>
<keyword evidence="3" id="KW-1185">Reference proteome</keyword>
<dbReference type="Proteomes" id="UP000267251">
    <property type="component" value="Unassembled WGS sequence"/>
</dbReference>
<dbReference type="OrthoDB" id="10397282at2759"/>
<name>A0A4P9Y619_9FUNG</name>
<dbReference type="EMBL" id="KZ987839">
    <property type="protein sequence ID" value="RKP14405.1"/>
    <property type="molecule type" value="Genomic_DNA"/>
</dbReference>
<protein>
    <submittedName>
        <fullName evidence="2">Uncharacterized protein</fullName>
    </submittedName>
</protein>
<evidence type="ECO:0000313" key="3">
    <source>
        <dbReference type="Proteomes" id="UP000267251"/>
    </source>
</evidence>
<feature type="region of interest" description="Disordered" evidence="1">
    <location>
        <begin position="66"/>
        <end position="98"/>
    </location>
</feature>
<organism evidence="2 3">
    <name type="scientific">Piptocephalis cylindrospora</name>
    <dbReference type="NCBI Taxonomy" id="1907219"/>
    <lineage>
        <taxon>Eukaryota</taxon>
        <taxon>Fungi</taxon>
        <taxon>Fungi incertae sedis</taxon>
        <taxon>Zoopagomycota</taxon>
        <taxon>Zoopagomycotina</taxon>
        <taxon>Zoopagomycetes</taxon>
        <taxon>Zoopagales</taxon>
        <taxon>Piptocephalidaceae</taxon>
        <taxon>Piptocephalis</taxon>
    </lineage>
</organism>
<evidence type="ECO:0000313" key="2">
    <source>
        <dbReference type="EMBL" id="RKP14405.1"/>
    </source>
</evidence>